<dbReference type="KEGG" id="msz:MSSIH_0586"/>
<proteinExistence type="inferred from homology"/>
<dbReference type="PATRIC" id="fig|1434119.4.peg.741"/>
<dbReference type="GeneID" id="41604557"/>
<dbReference type="PROSITE" id="PS50928">
    <property type="entry name" value="ABC_TM1"/>
    <property type="match status" value="1"/>
</dbReference>
<dbReference type="InterPro" id="IPR050366">
    <property type="entry name" value="BP-dependent_transpt_permease"/>
</dbReference>
<feature type="region of interest" description="Disordered" evidence="8">
    <location>
        <begin position="1"/>
        <end position="33"/>
    </location>
</feature>
<evidence type="ECO:0000256" key="3">
    <source>
        <dbReference type="ARBA" id="ARBA00022475"/>
    </source>
</evidence>
<organism evidence="10 11">
    <name type="scientific">Methanosarcina siciliae HI350</name>
    <dbReference type="NCBI Taxonomy" id="1434119"/>
    <lineage>
        <taxon>Archaea</taxon>
        <taxon>Methanobacteriati</taxon>
        <taxon>Methanobacteriota</taxon>
        <taxon>Stenosarchaea group</taxon>
        <taxon>Methanomicrobia</taxon>
        <taxon>Methanosarcinales</taxon>
        <taxon>Methanosarcinaceae</taxon>
        <taxon>Methanosarcina</taxon>
    </lineage>
</organism>
<comment type="similarity">
    <text evidence="7">Belongs to the binding-protein-dependent transport system permease family.</text>
</comment>
<keyword evidence="2 7" id="KW-0813">Transport</keyword>
<keyword evidence="4 7" id="KW-0812">Transmembrane</keyword>
<feature type="transmembrane region" description="Helical" evidence="7">
    <location>
        <begin position="163"/>
        <end position="189"/>
    </location>
</feature>
<evidence type="ECO:0000256" key="7">
    <source>
        <dbReference type="RuleBase" id="RU363032"/>
    </source>
</evidence>
<accession>A0A0E3LA24</accession>
<reference evidence="10 11" key="1">
    <citation type="submission" date="2014-07" db="EMBL/GenBank/DDBJ databases">
        <title>Methanogenic archaea and the global carbon cycle.</title>
        <authorList>
            <person name="Henriksen J.R."/>
            <person name="Luke J."/>
            <person name="Reinhart S."/>
            <person name="Benedict M.N."/>
            <person name="Youngblut N.D."/>
            <person name="Metcalf M.E."/>
            <person name="Whitaker R.J."/>
            <person name="Metcalf W.W."/>
        </authorList>
    </citation>
    <scope>NUCLEOTIDE SEQUENCE [LARGE SCALE GENOMIC DNA]</scope>
    <source>
        <strain evidence="10 11">HI350</strain>
    </source>
</reference>
<evidence type="ECO:0000256" key="8">
    <source>
        <dbReference type="SAM" id="MobiDB-lite"/>
    </source>
</evidence>
<comment type="subcellular location">
    <subcellularLocation>
        <location evidence="1 7">Cell membrane</location>
        <topology evidence="1 7">Multi-pass membrane protein</topology>
    </subcellularLocation>
</comment>
<feature type="compositionally biased region" description="Basic and acidic residues" evidence="8">
    <location>
        <begin position="12"/>
        <end position="27"/>
    </location>
</feature>
<evidence type="ECO:0000256" key="6">
    <source>
        <dbReference type="ARBA" id="ARBA00023136"/>
    </source>
</evidence>
<feature type="transmembrane region" description="Helical" evidence="7">
    <location>
        <begin position="60"/>
        <end position="80"/>
    </location>
</feature>
<evidence type="ECO:0000256" key="5">
    <source>
        <dbReference type="ARBA" id="ARBA00022989"/>
    </source>
</evidence>
<keyword evidence="3" id="KW-1003">Cell membrane</keyword>
<dbReference type="PANTHER" id="PTHR43386:SF1">
    <property type="entry name" value="D,D-DIPEPTIDE TRANSPORT SYSTEM PERMEASE PROTEIN DDPC-RELATED"/>
    <property type="match status" value="1"/>
</dbReference>
<dbReference type="SUPFAM" id="SSF161098">
    <property type="entry name" value="MetI-like"/>
    <property type="match status" value="1"/>
</dbReference>
<dbReference type="CDD" id="cd06261">
    <property type="entry name" value="TM_PBP2"/>
    <property type="match status" value="1"/>
</dbReference>
<dbReference type="InterPro" id="IPR035906">
    <property type="entry name" value="MetI-like_sf"/>
</dbReference>
<dbReference type="Pfam" id="PF00528">
    <property type="entry name" value="BPD_transp_1"/>
    <property type="match status" value="1"/>
</dbReference>
<dbReference type="PANTHER" id="PTHR43386">
    <property type="entry name" value="OLIGOPEPTIDE TRANSPORT SYSTEM PERMEASE PROTEIN APPC"/>
    <property type="match status" value="1"/>
</dbReference>
<evidence type="ECO:0000256" key="1">
    <source>
        <dbReference type="ARBA" id="ARBA00004651"/>
    </source>
</evidence>
<evidence type="ECO:0000259" key="9">
    <source>
        <dbReference type="PROSITE" id="PS50928"/>
    </source>
</evidence>
<dbReference type="Proteomes" id="UP000033092">
    <property type="component" value="Chromosome"/>
</dbReference>
<dbReference type="HOGENOM" id="CLU_028518_8_0_2"/>
<dbReference type="InterPro" id="IPR000515">
    <property type="entry name" value="MetI-like"/>
</dbReference>
<evidence type="ECO:0000313" key="11">
    <source>
        <dbReference type="Proteomes" id="UP000033092"/>
    </source>
</evidence>
<feature type="transmembrane region" description="Helical" evidence="7">
    <location>
        <begin position="120"/>
        <end position="142"/>
    </location>
</feature>
<dbReference type="EMBL" id="CP009507">
    <property type="protein sequence ID" value="AKB31276.1"/>
    <property type="molecule type" value="Genomic_DNA"/>
</dbReference>
<dbReference type="GO" id="GO:0005886">
    <property type="term" value="C:plasma membrane"/>
    <property type="evidence" value="ECO:0007669"/>
    <property type="project" value="UniProtKB-SubCell"/>
</dbReference>
<name>A0A0E3LA24_9EURY</name>
<dbReference type="Gene3D" id="1.10.3720.10">
    <property type="entry name" value="MetI-like"/>
    <property type="match status" value="1"/>
</dbReference>
<protein>
    <submittedName>
        <fullName evidence="10">Oligopeptide transport system permease protein OppC</fullName>
    </submittedName>
</protein>
<sequence length="323" mass="35430">MNPETAHIEGTSIKENRAEGHSEKQLVRPETPGLSVPGRGAFRSIQKREGVLGKFNRGGIFLLAFFLFMALFPSLLAPYAPDERFTPYEEPSREHFLGTNDIGNDILSELVYGARISMTVGFAAALISTFIGTAIGLCAGYFRGALDELLMGFTDVVLIIPKIPLIIVLGAFLRPSIWVLVPVLGFLSWESTARVTRSKTLQLREAGYVKSARCMGFSSSHIMTSDIFPNIVHILLPKFMLATASAMISEASLSFLGLSDISMKSWGSMLSFAFFRGGFIRDMWWWYLPPGICITLCVMAIALIGFGLETEEEKYSGEGADAA</sequence>
<evidence type="ECO:0000256" key="2">
    <source>
        <dbReference type="ARBA" id="ARBA00022448"/>
    </source>
</evidence>
<feature type="domain" description="ABC transmembrane type-1" evidence="9">
    <location>
        <begin position="114"/>
        <end position="305"/>
    </location>
</feature>
<dbReference type="GO" id="GO:0055085">
    <property type="term" value="P:transmembrane transport"/>
    <property type="evidence" value="ECO:0007669"/>
    <property type="project" value="InterPro"/>
</dbReference>
<evidence type="ECO:0000256" key="4">
    <source>
        <dbReference type="ARBA" id="ARBA00022692"/>
    </source>
</evidence>
<feature type="transmembrane region" description="Helical" evidence="7">
    <location>
        <begin position="284"/>
        <end position="308"/>
    </location>
</feature>
<keyword evidence="6 7" id="KW-0472">Membrane</keyword>
<dbReference type="AlphaFoldDB" id="A0A0E3LA24"/>
<keyword evidence="5 7" id="KW-1133">Transmembrane helix</keyword>
<dbReference type="RefSeq" id="WP_148704833.1">
    <property type="nucleotide sequence ID" value="NZ_CP009507.1"/>
</dbReference>
<evidence type="ECO:0000313" key="10">
    <source>
        <dbReference type="EMBL" id="AKB31276.1"/>
    </source>
</evidence>
<gene>
    <name evidence="10" type="ORF">MSSIH_0586</name>
</gene>